<evidence type="ECO:0000313" key="2">
    <source>
        <dbReference type="WBParaSite" id="JU765_v2.g877.t1"/>
    </source>
</evidence>
<name>A0AC34RPN6_9BILA</name>
<protein>
    <submittedName>
        <fullName evidence="2">Uncharacterized protein</fullName>
    </submittedName>
</protein>
<dbReference type="WBParaSite" id="JU765_v2.g877.t1">
    <property type="protein sequence ID" value="JU765_v2.g877.t1"/>
    <property type="gene ID" value="JU765_v2.g877"/>
</dbReference>
<organism evidence="1 2">
    <name type="scientific">Panagrolaimus sp. JU765</name>
    <dbReference type="NCBI Taxonomy" id="591449"/>
    <lineage>
        <taxon>Eukaryota</taxon>
        <taxon>Metazoa</taxon>
        <taxon>Ecdysozoa</taxon>
        <taxon>Nematoda</taxon>
        <taxon>Chromadorea</taxon>
        <taxon>Rhabditida</taxon>
        <taxon>Tylenchina</taxon>
        <taxon>Panagrolaimomorpha</taxon>
        <taxon>Panagrolaimoidea</taxon>
        <taxon>Panagrolaimidae</taxon>
        <taxon>Panagrolaimus</taxon>
    </lineage>
</organism>
<sequence length="173" mass="20055">MKNLWLDAMEFLDEFYFVLSDPFFDLYMEIVSKLNHLKGCIIHNSLPSEKLLKIVNVFPKLPNLTLNGEMDDEVLKLLASKSNKSNALKELTLVPAIGFSIDALEHFFKRATFLDESQIDLKINAAWPDVEEMFKRIGKYEVSLRLEEETEVWLILKKINENICITVSIFLNL</sequence>
<proteinExistence type="predicted"/>
<evidence type="ECO:0000313" key="1">
    <source>
        <dbReference type="Proteomes" id="UP000887576"/>
    </source>
</evidence>
<reference evidence="2" key="1">
    <citation type="submission" date="2022-11" db="UniProtKB">
        <authorList>
            <consortium name="WormBaseParasite"/>
        </authorList>
    </citation>
    <scope>IDENTIFICATION</scope>
</reference>
<accession>A0AC34RPN6</accession>
<dbReference type="Proteomes" id="UP000887576">
    <property type="component" value="Unplaced"/>
</dbReference>